<comment type="caution">
    <text evidence="2">The sequence shown here is derived from an EMBL/GenBank/DDBJ whole genome shotgun (WGS) entry which is preliminary data.</text>
</comment>
<protein>
    <submittedName>
        <fullName evidence="2">Uncharacterized protein</fullName>
    </submittedName>
</protein>
<dbReference type="EMBL" id="NKCK01000159">
    <property type="protein sequence ID" value="RSL94955.1"/>
    <property type="molecule type" value="Genomic_DNA"/>
</dbReference>
<evidence type="ECO:0000313" key="3">
    <source>
        <dbReference type="Proteomes" id="UP000287144"/>
    </source>
</evidence>
<organism evidence="2 3">
    <name type="scientific">Fusarium oligoseptatum</name>
    <dbReference type="NCBI Taxonomy" id="2604345"/>
    <lineage>
        <taxon>Eukaryota</taxon>
        <taxon>Fungi</taxon>
        <taxon>Dikarya</taxon>
        <taxon>Ascomycota</taxon>
        <taxon>Pezizomycotina</taxon>
        <taxon>Sordariomycetes</taxon>
        <taxon>Hypocreomycetidae</taxon>
        <taxon>Hypocreales</taxon>
        <taxon>Nectriaceae</taxon>
        <taxon>Fusarium</taxon>
        <taxon>Fusarium solani species complex</taxon>
    </lineage>
</organism>
<proteinExistence type="predicted"/>
<name>A0A428SYR9_9HYPO</name>
<dbReference type="Proteomes" id="UP000287144">
    <property type="component" value="Unassembled WGS sequence"/>
</dbReference>
<evidence type="ECO:0000313" key="2">
    <source>
        <dbReference type="EMBL" id="RSL94955.1"/>
    </source>
</evidence>
<evidence type="ECO:0000256" key="1">
    <source>
        <dbReference type="SAM" id="MobiDB-lite"/>
    </source>
</evidence>
<gene>
    <name evidence="2" type="ORF">CEP52_012326</name>
</gene>
<accession>A0A428SYR9</accession>
<sequence>MSPTGQNSQINPSPRIHHQYHDAKRQSIHPHTRQNEDETKNKISPTSGSRVQPAANPFLESSNTAINKLISFPSTVQGCSDETLPR</sequence>
<feature type="region of interest" description="Disordered" evidence="1">
    <location>
        <begin position="1"/>
        <end position="60"/>
    </location>
</feature>
<keyword evidence="3" id="KW-1185">Reference proteome</keyword>
<reference evidence="2 3" key="1">
    <citation type="submission" date="2017-06" db="EMBL/GenBank/DDBJ databases">
        <title>Comparative genomic analysis of Ambrosia Fusariam Clade fungi.</title>
        <authorList>
            <person name="Stajich J.E."/>
            <person name="Carrillo J."/>
            <person name="Kijimoto T."/>
            <person name="Eskalen A."/>
            <person name="O'Donnell K."/>
            <person name="Kasson M."/>
        </authorList>
    </citation>
    <scope>NUCLEOTIDE SEQUENCE [LARGE SCALE GENOMIC DNA]</scope>
    <source>
        <strain evidence="2 3">NRRL62579</strain>
    </source>
</reference>
<dbReference type="AlphaFoldDB" id="A0A428SYR9"/>
<feature type="compositionally biased region" description="Polar residues" evidence="1">
    <location>
        <begin position="1"/>
        <end position="12"/>
    </location>
</feature>